<protein>
    <submittedName>
        <fullName evidence="2">Uncharacterized protein</fullName>
    </submittedName>
</protein>
<dbReference type="EMBL" id="RZNH01000030">
    <property type="protein sequence ID" value="NOU61268.1"/>
    <property type="molecule type" value="Genomic_DNA"/>
</dbReference>
<name>A0ABX1WZG8_9BACT</name>
<organism evidence="2 3">
    <name type="scientific">Marinifilum caeruleilacunae</name>
    <dbReference type="NCBI Taxonomy" id="2499076"/>
    <lineage>
        <taxon>Bacteria</taxon>
        <taxon>Pseudomonadati</taxon>
        <taxon>Bacteroidota</taxon>
        <taxon>Bacteroidia</taxon>
        <taxon>Marinilabiliales</taxon>
        <taxon>Marinifilaceae</taxon>
    </lineage>
</organism>
<comment type="caution">
    <text evidence="2">The sequence shown here is derived from an EMBL/GenBank/DDBJ whole genome shotgun (WGS) entry which is preliminary data.</text>
</comment>
<dbReference type="PROSITE" id="PS51257">
    <property type="entry name" value="PROKAR_LIPOPROTEIN"/>
    <property type="match status" value="1"/>
</dbReference>
<accession>A0ABX1WZG8</accession>
<dbReference type="Proteomes" id="UP000732105">
    <property type="component" value="Unassembled WGS sequence"/>
</dbReference>
<keyword evidence="1" id="KW-0732">Signal</keyword>
<sequence>MKVKSVFKVLLLMQLIWLSACNKSDETEIKNDNLLSETEIRDIGVKHNEALGFVFKSLLAQKETGTKSSIDVETVIKNGLHEIL</sequence>
<reference evidence="2 3" key="1">
    <citation type="submission" date="2018-12" db="EMBL/GenBank/DDBJ databases">
        <title>Marinifilum JC070 sp. nov., a marine bacterium isolated from Yongle Blue Hole in the South China Sea.</title>
        <authorList>
            <person name="Fu T."/>
        </authorList>
    </citation>
    <scope>NUCLEOTIDE SEQUENCE [LARGE SCALE GENOMIC DNA]</scope>
    <source>
        <strain evidence="2 3">JC070</strain>
    </source>
</reference>
<keyword evidence="3" id="KW-1185">Reference proteome</keyword>
<gene>
    <name evidence="2" type="ORF">ELS83_15785</name>
</gene>
<feature type="chain" id="PRO_5046915334" evidence="1">
    <location>
        <begin position="21"/>
        <end position="84"/>
    </location>
</feature>
<proteinExistence type="predicted"/>
<evidence type="ECO:0000313" key="2">
    <source>
        <dbReference type="EMBL" id="NOU61268.1"/>
    </source>
</evidence>
<dbReference type="RefSeq" id="WP_171596528.1">
    <property type="nucleotide sequence ID" value="NZ_RZNH01000030.1"/>
</dbReference>
<evidence type="ECO:0000256" key="1">
    <source>
        <dbReference type="SAM" id="SignalP"/>
    </source>
</evidence>
<feature type="signal peptide" evidence="1">
    <location>
        <begin position="1"/>
        <end position="20"/>
    </location>
</feature>
<evidence type="ECO:0000313" key="3">
    <source>
        <dbReference type="Proteomes" id="UP000732105"/>
    </source>
</evidence>